<organism evidence="2 3">
    <name type="scientific">Candidatus Woesebacteria bacterium RBG_16_39_8b</name>
    <dbReference type="NCBI Taxonomy" id="1802482"/>
    <lineage>
        <taxon>Bacteria</taxon>
        <taxon>Candidatus Woeseibacteriota</taxon>
    </lineage>
</organism>
<dbReference type="InterPro" id="IPR027417">
    <property type="entry name" value="P-loop_NTPase"/>
</dbReference>
<evidence type="ECO:0000313" key="2">
    <source>
        <dbReference type="EMBL" id="OGM12635.1"/>
    </source>
</evidence>
<sequence>MNPLDFAKGYLSFGWSLIPILPETKQPAVKWAEFQERKPTVEEVETWLKEGWYLAVVTGDISGILIIDDDRIKHKLPEWGFESPVIAKTSSGGKHYYYKYDREIHSHSNTKLFIDLKAWHSYCLVPPFKDREWLSRPSENLSKLTPLSDENVRLINSDMAKEGVREPLRMADFMDIEEGARTESLHRIACSIFSKTEKDDGLRILAGVNQTYNPPLEEKEFNYQVSRAYQFVEKQPTITTDNPLRDVPRLSLDIEAKTPDRGTKFDPVFLSSVNETEENVEWVWDGYLGTGCLTLFSALWKAGKTTLLSHLLKSFQEGTPLAGKEVKKSKCLIISEENKAIWAERRDELDLTGDIWLLSRPFSQRLKYNQWVSLIQQIADFCQENKIDVVIFDTISGFWSVTNENDASEVGSALLPFNLLLNLKMAVLLVHHFRKALGDEGTAARGSSALGSAVDILMDFSRLPDDPESPKRIIKSFSRFKETPPKIVVELVNDEYVSLGTFEDVRRAIKFDHVLKILANFPEGATSKQISEEWDTEIFGKGGSEKSIRRYLKKMINEGQIVLSNEKSTIGKTEANIYQITMDKLDTTPKELSVDILSNDKSVISPTEEPEDPYKNIPGYWDTIPKDQWPDWKKEGGEK</sequence>
<dbReference type="Pfam" id="PF09250">
    <property type="entry name" value="Prim-Pol"/>
    <property type="match status" value="1"/>
</dbReference>
<accession>A0A1F7XE60</accession>
<dbReference type="EMBL" id="MGFU01000020">
    <property type="protein sequence ID" value="OGM12635.1"/>
    <property type="molecule type" value="Genomic_DNA"/>
</dbReference>
<evidence type="ECO:0000259" key="1">
    <source>
        <dbReference type="SMART" id="SM00943"/>
    </source>
</evidence>
<dbReference type="InterPro" id="IPR015330">
    <property type="entry name" value="DNA_primase/pol_bifunc_N"/>
</dbReference>
<dbReference type="SMART" id="SM00943">
    <property type="entry name" value="Prim-Pol"/>
    <property type="match status" value="1"/>
</dbReference>
<dbReference type="SUPFAM" id="SSF52540">
    <property type="entry name" value="P-loop containing nucleoside triphosphate hydrolases"/>
    <property type="match status" value="1"/>
</dbReference>
<proteinExistence type="predicted"/>
<reference evidence="2 3" key="1">
    <citation type="journal article" date="2016" name="Nat. Commun.">
        <title>Thousands of microbial genomes shed light on interconnected biogeochemical processes in an aquifer system.</title>
        <authorList>
            <person name="Anantharaman K."/>
            <person name="Brown C.T."/>
            <person name="Hug L.A."/>
            <person name="Sharon I."/>
            <person name="Castelle C.J."/>
            <person name="Probst A.J."/>
            <person name="Thomas B.C."/>
            <person name="Singh A."/>
            <person name="Wilkins M.J."/>
            <person name="Karaoz U."/>
            <person name="Brodie E.L."/>
            <person name="Williams K.H."/>
            <person name="Hubbard S.S."/>
            <person name="Banfield J.F."/>
        </authorList>
    </citation>
    <scope>NUCLEOTIDE SEQUENCE [LARGE SCALE GENOMIC DNA]</scope>
</reference>
<dbReference type="Proteomes" id="UP000179013">
    <property type="component" value="Unassembled WGS sequence"/>
</dbReference>
<dbReference type="AlphaFoldDB" id="A0A1F7XE60"/>
<comment type="caution">
    <text evidence="2">The sequence shown here is derived from an EMBL/GenBank/DDBJ whole genome shotgun (WGS) entry which is preliminary data.</text>
</comment>
<protein>
    <recommendedName>
        <fullName evidence="1">DNA primase/polymerase bifunctional N-terminal domain-containing protein</fullName>
    </recommendedName>
</protein>
<dbReference type="Pfam" id="PF13481">
    <property type="entry name" value="AAA_25"/>
    <property type="match status" value="1"/>
</dbReference>
<dbReference type="Gene3D" id="3.30.720.160">
    <property type="entry name" value="Bifunctional DNA primase/polymerase, N-terminal"/>
    <property type="match status" value="1"/>
</dbReference>
<dbReference type="SUPFAM" id="SSF56747">
    <property type="entry name" value="Prim-pol domain"/>
    <property type="match status" value="1"/>
</dbReference>
<name>A0A1F7XE60_9BACT</name>
<dbReference type="Gene3D" id="3.40.50.300">
    <property type="entry name" value="P-loop containing nucleotide triphosphate hydrolases"/>
    <property type="match status" value="1"/>
</dbReference>
<dbReference type="CDD" id="cd04859">
    <property type="entry name" value="Prim_Pol"/>
    <property type="match status" value="1"/>
</dbReference>
<gene>
    <name evidence="2" type="ORF">A2V80_01665</name>
</gene>
<evidence type="ECO:0000313" key="3">
    <source>
        <dbReference type="Proteomes" id="UP000179013"/>
    </source>
</evidence>
<feature type="domain" description="DNA primase/polymerase bifunctional N-terminal" evidence="1">
    <location>
        <begin position="7"/>
        <end position="144"/>
    </location>
</feature>